<protein>
    <submittedName>
        <fullName evidence="2">Uncharacterized protein</fullName>
    </submittedName>
</protein>
<feature type="region of interest" description="Disordered" evidence="1">
    <location>
        <begin position="94"/>
        <end position="131"/>
    </location>
</feature>
<dbReference type="Proteomes" id="UP000035929">
    <property type="component" value="Unassembled WGS sequence"/>
</dbReference>
<dbReference type="EMBL" id="LABX01000134">
    <property type="protein sequence ID" value="KMO32534.1"/>
    <property type="molecule type" value="Genomic_DNA"/>
</dbReference>
<evidence type="ECO:0000256" key="1">
    <source>
        <dbReference type="SAM" id="MobiDB-lite"/>
    </source>
</evidence>
<accession>A0A0J6SFT5</accession>
<dbReference type="PATRIC" id="fig|270351.6.peg.1052"/>
<reference evidence="2 3" key="1">
    <citation type="submission" date="2015-03" db="EMBL/GenBank/DDBJ databases">
        <title>Genome sequencing of Methylobacterium aquaticum DSM16371 type strain.</title>
        <authorList>
            <person name="Chaudhry V."/>
            <person name="Patil P.B."/>
        </authorList>
    </citation>
    <scope>NUCLEOTIDE SEQUENCE [LARGE SCALE GENOMIC DNA]</scope>
    <source>
        <strain evidence="2 3">DSM 16371</strain>
    </source>
</reference>
<proteinExistence type="predicted"/>
<evidence type="ECO:0000313" key="2">
    <source>
        <dbReference type="EMBL" id="KMO32534.1"/>
    </source>
</evidence>
<gene>
    <name evidence="2" type="ORF">VP06_17395</name>
</gene>
<name>A0A0J6SFT5_9HYPH</name>
<comment type="caution">
    <text evidence="2">The sequence shown here is derived from an EMBL/GenBank/DDBJ whole genome shotgun (WGS) entry which is preliminary data.</text>
</comment>
<organism evidence="2 3">
    <name type="scientific">Methylobacterium aquaticum</name>
    <dbReference type="NCBI Taxonomy" id="270351"/>
    <lineage>
        <taxon>Bacteria</taxon>
        <taxon>Pseudomonadati</taxon>
        <taxon>Pseudomonadota</taxon>
        <taxon>Alphaproteobacteria</taxon>
        <taxon>Hyphomicrobiales</taxon>
        <taxon>Methylobacteriaceae</taxon>
        <taxon>Methylobacterium</taxon>
    </lineage>
</organism>
<dbReference type="AlphaFoldDB" id="A0A0J6SFT5"/>
<sequence>MAGRRGYRAPDRAGLTFRRPHPLVDARPILGEGVLEPPFQGSWETGGVYFRLYDFGDHEISVAETATDRVVGGRSSGRVDRSVVIETGYASVTHRPAGEVGSERRGCDEPADGLQRQDLPYGSHATGKTLW</sequence>
<evidence type="ECO:0000313" key="3">
    <source>
        <dbReference type="Proteomes" id="UP000035929"/>
    </source>
</evidence>